<evidence type="ECO:0000313" key="4">
    <source>
        <dbReference type="Proteomes" id="UP001190700"/>
    </source>
</evidence>
<feature type="coiled-coil region" evidence="1">
    <location>
        <begin position="257"/>
        <end position="337"/>
    </location>
</feature>
<reference evidence="3 4" key="1">
    <citation type="journal article" date="2015" name="Genome Biol. Evol.">
        <title>Comparative Genomics of a Bacterivorous Green Alga Reveals Evolutionary Causalities and Consequences of Phago-Mixotrophic Mode of Nutrition.</title>
        <authorList>
            <person name="Burns J.A."/>
            <person name="Paasch A."/>
            <person name="Narechania A."/>
            <person name="Kim E."/>
        </authorList>
    </citation>
    <scope>NUCLEOTIDE SEQUENCE [LARGE SCALE GENOMIC DNA]</scope>
    <source>
        <strain evidence="3 4">PLY_AMNH</strain>
    </source>
</reference>
<accession>A0AAE0L3V8</accession>
<evidence type="ECO:0000256" key="2">
    <source>
        <dbReference type="SAM" id="MobiDB-lite"/>
    </source>
</evidence>
<gene>
    <name evidence="3" type="ORF">CYMTET_20450</name>
</gene>
<organism evidence="3 4">
    <name type="scientific">Cymbomonas tetramitiformis</name>
    <dbReference type="NCBI Taxonomy" id="36881"/>
    <lineage>
        <taxon>Eukaryota</taxon>
        <taxon>Viridiplantae</taxon>
        <taxon>Chlorophyta</taxon>
        <taxon>Pyramimonadophyceae</taxon>
        <taxon>Pyramimonadales</taxon>
        <taxon>Pyramimonadaceae</taxon>
        <taxon>Cymbomonas</taxon>
    </lineage>
</organism>
<keyword evidence="4" id="KW-1185">Reference proteome</keyword>
<feature type="region of interest" description="Disordered" evidence="2">
    <location>
        <begin position="19"/>
        <end position="52"/>
    </location>
</feature>
<evidence type="ECO:0000313" key="3">
    <source>
        <dbReference type="EMBL" id="KAK3271186.1"/>
    </source>
</evidence>
<dbReference type="AlphaFoldDB" id="A0AAE0L3V8"/>
<proteinExistence type="predicted"/>
<evidence type="ECO:0000256" key="1">
    <source>
        <dbReference type="SAM" id="Coils"/>
    </source>
</evidence>
<dbReference type="EMBL" id="LGRX02009956">
    <property type="protein sequence ID" value="KAK3271186.1"/>
    <property type="molecule type" value="Genomic_DNA"/>
</dbReference>
<feature type="compositionally biased region" description="Basic and acidic residues" evidence="2">
    <location>
        <begin position="22"/>
        <end position="52"/>
    </location>
</feature>
<dbReference type="Proteomes" id="UP001190700">
    <property type="component" value="Unassembled WGS sequence"/>
</dbReference>
<sequence>MLAQMEELNAELQELRLSMSQAKEDASTMEAELEKTRKEAQETAERADKAERSLSIWMRTTKKEQTRVTDIQVRVMEAERQAREMTKEVATLRAELDEERITLRARSKELKVAMEELEPVKKARDKFELEARDERRTKLLFKADGDNLRQRQRSTDDENSRLRLEHGKMSNELTETKEQNTLLRSIVGGVDEITAMKVREKLLETQVLSLKRNLRNISDTSDSYHKKMLELEAEIAADAELMHKFKSTTQGQVLLELRAGKQQLEEAHVKAAQLREEKEEAEREAERRNQELTNLLAEAQAEINRLIDSLTTEKTAKEILQTKLNTLNAEFEELRDLQRLTKEALQAARRTLQDTDVNVNNLLLKLNFIDSMISRYEVPTDNIALMLKVSAAGMVDG</sequence>
<name>A0AAE0L3V8_9CHLO</name>
<protein>
    <submittedName>
        <fullName evidence="3">Uncharacterized protein</fullName>
    </submittedName>
</protein>
<keyword evidence="1" id="KW-0175">Coiled coil</keyword>
<feature type="region of interest" description="Disordered" evidence="2">
    <location>
        <begin position="147"/>
        <end position="168"/>
    </location>
</feature>
<comment type="caution">
    <text evidence="3">The sequence shown here is derived from an EMBL/GenBank/DDBJ whole genome shotgun (WGS) entry which is preliminary data.</text>
</comment>